<organism evidence="3 4">
    <name type="scientific">Micromonospora coerulea</name>
    <dbReference type="NCBI Taxonomy" id="47856"/>
    <lineage>
        <taxon>Bacteria</taxon>
        <taxon>Bacillati</taxon>
        <taxon>Actinomycetota</taxon>
        <taxon>Actinomycetes</taxon>
        <taxon>Micromonosporales</taxon>
        <taxon>Micromonosporaceae</taxon>
        <taxon>Micromonospora</taxon>
    </lineage>
</organism>
<accession>A0ABP8T2T0</accession>
<feature type="region of interest" description="Disordered" evidence="2">
    <location>
        <begin position="109"/>
        <end position="151"/>
    </location>
</feature>
<evidence type="ECO:0008006" key="5">
    <source>
        <dbReference type="Google" id="ProtNLM"/>
    </source>
</evidence>
<keyword evidence="1" id="KW-0233">DNA recombination</keyword>
<evidence type="ECO:0000256" key="2">
    <source>
        <dbReference type="SAM" id="MobiDB-lite"/>
    </source>
</evidence>
<name>A0ABP8T2T0_9ACTN</name>
<evidence type="ECO:0000313" key="3">
    <source>
        <dbReference type="EMBL" id="GAA4578671.1"/>
    </source>
</evidence>
<gene>
    <name evidence="3" type="ORF">GCM10023176_55000</name>
</gene>
<dbReference type="SUPFAM" id="SSF56349">
    <property type="entry name" value="DNA breaking-rejoining enzymes"/>
    <property type="match status" value="1"/>
</dbReference>
<evidence type="ECO:0000313" key="4">
    <source>
        <dbReference type="Proteomes" id="UP001500307"/>
    </source>
</evidence>
<sequence>MPCPRKPCPGAIRVSLRGGNPDPEYQAHRTIRTALGEAVRRGHLGRNPAALAKPPGCRGGIAEEQRRAVALALGLRQGEALGLKCSDVDLDNAALTVRRALFRPKWRHGCDGKCERKLPGSAPRRTAPGRPAAPAGGRPPSRRRTARKQGK</sequence>
<dbReference type="EMBL" id="BAABGU010000043">
    <property type="protein sequence ID" value="GAA4578671.1"/>
    <property type="molecule type" value="Genomic_DNA"/>
</dbReference>
<dbReference type="Proteomes" id="UP001500307">
    <property type="component" value="Unassembled WGS sequence"/>
</dbReference>
<evidence type="ECO:0000256" key="1">
    <source>
        <dbReference type="ARBA" id="ARBA00023172"/>
    </source>
</evidence>
<dbReference type="InterPro" id="IPR013762">
    <property type="entry name" value="Integrase-like_cat_sf"/>
</dbReference>
<feature type="compositionally biased region" description="Basic residues" evidence="2">
    <location>
        <begin position="140"/>
        <end position="151"/>
    </location>
</feature>
<keyword evidence="4" id="KW-1185">Reference proteome</keyword>
<comment type="caution">
    <text evidence="3">The sequence shown here is derived from an EMBL/GenBank/DDBJ whole genome shotgun (WGS) entry which is preliminary data.</text>
</comment>
<proteinExistence type="predicted"/>
<dbReference type="InterPro" id="IPR011010">
    <property type="entry name" value="DNA_brk_join_enz"/>
</dbReference>
<dbReference type="Gene3D" id="1.10.443.10">
    <property type="entry name" value="Intergrase catalytic core"/>
    <property type="match status" value="1"/>
</dbReference>
<feature type="compositionally biased region" description="Low complexity" evidence="2">
    <location>
        <begin position="119"/>
        <end position="139"/>
    </location>
</feature>
<protein>
    <recommendedName>
        <fullName evidence="5">Tyr recombinase domain-containing protein</fullName>
    </recommendedName>
</protein>
<reference evidence="4" key="1">
    <citation type="journal article" date="2019" name="Int. J. Syst. Evol. Microbiol.">
        <title>The Global Catalogue of Microorganisms (GCM) 10K type strain sequencing project: providing services to taxonomists for standard genome sequencing and annotation.</title>
        <authorList>
            <consortium name="The Broad Institute Genomics Platform"/>
            <consortium name="The Broad Institute Genome Sequencing Center for Infectious Disease"/>
            <person name="Wu L."/>
            <person name="Ma J."/>
        </authorList>
    </citation>
    <scope>NUCLEOTIDE SEQUENCE [LARGE SCALE GENOMIC DNA]</scope>
    <source>
        <strain evidence="4">JCM 3175</strain>
    </source>
</reference>
<feature type="compositionally biased region" description="Basic and acidic residues" evidence="2">
    <location>
        <begin position="109"/>
        <end position="118"/>
    </location>
</feature>